<evidence type="ECO:0000313" key="3">
    <source>
        <dbReference type="Proteomes" id="UP001229251"/>
    </source>
</evidence>
<protein>
    <recommendedName>
        <fullName evidence="4">Lipoprotein</fullName>
    </recommendedName>
</protein>
<sequence length="476" mass="54857">MKKGLKWVFLLALIGFVAACDTQTVKEKKPEIIELEKKIEEGKIFDQIQPMLQTFNENNYYQYEGSLVVDNGTEQLTKDYQGQENYQEGKLNSYYIQTQVKEGNQSTQFDFYGQKDKGYIRSDGTNWQTSDGERLPDLLVSYLNLMVEGEDQLDLCQEGQVKKEITDKDQLRLLPSHFDWPIAVEEGSIDSVSFTMNYDPKSFQIKKFELQAQVDTGGSSYQLNQIVQIKKAQVDAIPLDVDLNSQLQESVIDSDSLLEAFKKANLSKVYYTYGINFYHQMDESLDEAMAYVNYLASDNLLLAYGEVKDKKVEDLRLYTKDLMDDRFGKDLTAFSQKNYYDYFVNYFIEHFDDFKKVDEKEDQSEEDRPSYYSYRYFVEDNLENINQIGEGLDLSFLEKPSPAIYGLDLMIDKVSGKLVSVIFWSATGQEEQVQTLYGIHFSQFNAFNPNNLVLKDAKADQSVSEEAEVTSSDAVE</sequence>
<organism evidence="2 3">
    <name type="scientific">Facklamia hominis</name>
    <dbReference type="NCBI Taxonomy" id="178214"/>
    <lineage>
        <taxon>Bacteria</taxon>
        <taxon>Bacillati</taxon>
        <taxon>Bacillota</taxon>
        <taxon>Bacilli</taxon>
        <taxon>Lactobacillales</taxon>
        <taxon>Aerococcaceae</taxon>
        <taxon>Facklamia</taxon>
    </lineage>
</organism>
<dbReference type="EMBL" id="JASOOE010000010">
    <property type="protein sequence ID" value="MDK7187536.1"/>
    <property type="molecule type" value="Genomic_DNA"/>
</dbReference>
<proteinExistence type="predicted"/>
<reference evidence="2" key="1">
    <citation type="submission" date="2023-05" db="EMBL/GenBank/DDBJ databases">
        <title>Cataloging the Phylogenetic Diversity of Human Bladder Bacteria.</title>
        <authorList>
            <person name="Du J."/>
        </authorList>
    </citation>
    <scope>NUCLEOTIDE SEQUENCE</scope>
    <source>
        <strain evidence="2">UMB1231</strain>
    </source>
</reference>
<keyword evidence="1" id="KW-0732">Signal</keyword>
<dbReference type="AlphaFoldDB" id="A0AAJ1V3K6"/>
<feature type="chain" id="PRO_5042483455" description="Lipoprotein" evidence="1">
    <location>
        <begin position="20"/>
        <end position="476"/>
    </location>
</feature>
<dbReference type="Proteomes" id="UP001229251">
    <property type="component" value="Unassembled WGS sequence"/>
</dbReference>
<evidence type="ECO:0000313" key="2">
    <source>
        <dbReference type="EMBL" id="MDK7187536.1"/>
    </source>
</evidence>
<evidence type="ECO:0008006" key="4">
    <source>
        <dbReference type="Google" id="ProtNLM"/>
    </source>
</evidence>
<evidence type="ECO:0000256" key="1">
    <source>
        <dbReference type="SAM" id="SignalP"/>
    </source>
</evidence>
<comment type="caution">
    <text evidence="2">The sequence shown here is derived from an EMBL/GenBank/DDBJ whole genome shotgun (WGS) entry which is preliminary data.</text>
</comment>
<feature type="signal peptide" evidence="1">
    <location>
        <begin position="1"/>
        <end position="19"/>
    </location>
</feature>
<dbReference type="PROSITE" id="PS51257">
    <property type="entry name" value="PROKAR_LIPOPROTEIN"/>
    <property type="match status" value="1"/>
</dbReference>
<name>A0AAJ1V3K6_9LACT</name>
<dbReference type="RefSeq" id="WP_285066005.1">
    <property type="nucleotide sequence ID" value="NZ_JASOOE010000010.1"/>
</dbReference>
<gene>
    <name evidence="2" type="ORF">QP433_06040</name>
</gene>
<accession>A0AAJ1V3K6</accession>